<dbReference type="InterPro" id="IPR050871">
    <property type="entry name" value="26S_Proteasome/COP9_Components"/>
</dbReference>
<dbReference type="EMBL" id="JAGHQM010000549">
    <property type="protein sequence ID" value="KAH0559650.1"/>
    <property type="molecule type" value="Genomic_DNA"/>
</dbReference>
<reference evidence="3" key="1">
    <citation type="submission" date="2021-03" db="EMBL/GenBank/DDBJ databases">
        <title>Comparative genomics and phylogenomic investigation of the class Geoglossomycetes provide insights into ecological specialization and systematics.</title>
        <authorList>
            <person name="Melie T."/>
            <person name="Pirro S."/>
            <person name="Miller A.N."/>
            <person name="Quandt A."/>
        </authorList>
    </citation>
    <scope>NUCLEOTIDE SEQUENCE</scope>
    <source>
        <strain evidence="3">CAQ_001_2017</strain>
    </source>
</reference>
<feature type="region of interest" description="Disordered" evidence="1">
    <location>
        <begin position="206"/>
        <end position="255"/>
    </location>
</feature>
<dbReference type="SMART" id="SM00088">
    <property type="entry name" value="PINT"/>
    <property type="match status" value="1"/>
</dbReference>
<evidence type="ECO:0000313" key="3">
    <source>
        <dbReference type="EMBL" id="KAH0559650.1"/>
    </source>
</evidence>
<dbReference type="Pfam" id="PF01399">
    <property type="entry name" value="PCI"/>
    <property type="match status" value="1"/>
</dbReference>
<comment type="caution">
    <text evidence="3">The sequence shown here is derived from an EMBL/GenBank/DDBJ whole genome shotgun (WGS) entry which is preliminary data.</text>
</comment>
<dbReference type="Gene3D" id="1.25.40.570">
    <property type="match status" value="1"/>
</dbReference>
<dbReference type="AlphaFoldDB" id="A0A9P8RQM6"/>
<evidence type="ECO:0000259" key="2">
    <source>
        <dbReference type="PROSITE" id="PS50250"/>
    </source>
</evidence>
<proteinExistence type="predicted"/>
<protein>
    <recommendedName>
        <fullName evidence="2">PCI domain-containing protein</fullName>
    </recommendedName>
</protein>
<keyword evidence="4" id="KW-1185">Reference proteome</keyword>
<sequence length="255" mass="28468">MATQTKTVKENWKEAQSDFFESFRNYDEAGSLQRIQVLKYLVLTTMLMKSDINPFDSQETKPYKNDPRIAGMTDLVDAYQRDDIHLYESVLQSNKKDILADPFIAEHIDEVTRNMRTKAILKLIAPYTRFTLGFIANQLKISIPEVQDILGFLIVDKKVRAKINQQDGTVEVESKSDIARLESMREWSLAIEALWATIFNDGDGFKSQEPDQMLQQHEGSTQLGSGSSGKGSGGLGKARAGSKGIAGRIPGAGFK</sequence>
<gene>
    <name evidence="3" type="ORF">GP486_003831</name>
</gene>
<accession>A0A9P8RQM6</accession>
<dbReference type="Proteomes" id="UP000750711">
    <property type="component" value="Unassembled WGS sequence"/>
</dbReference>
<evidence type="ECO:0000313" key="4">
    <source>
        <dbReference type="Proteomes" id="UP000750711"/>
    </source>
</evidence>
<dbReference type="InterPro" id="IPR036390">
    <property type="entry name" value="WH_DNA-bd_sf"/>
</dbReference>
<feature type="compositionally biased region" description="Polar residues" evidence="1">
    <location>
        <begin position="213"/>
        <end position="222"/>
    </location>
</feature>
<dbReference type="SMART" id="SM00753">
    <property type="entry name" value="PAM"/>
    <property type="match status" value="1"/>
</dbReference>
<name>A0A9P8RQM6_9PEZI</name>
<dbReference type="PANTHER" id="PTHR10678">
    <property type="entry name" value="26S PROTEASOME NON-ATPASE REGULATORY SUBUNIT 11/COP9 SIGNALOSOME COMPLEX SUBUNIT 2"/>
    <property type="match status" value="1"/>
</dbReference>
<dbReference type="InterPro" id="IPR000717">
    <property type="entry name" value="PCI_dom"/>
</dbReference>
<organism evidence="3 4">
    <name type="scientific">Trichoglossum hirsutum</name>
    <dbReference type="NCBI Taxonomy" id="265104"/>
    <lineage>
        <taxon>Eukaryota</taxon>
        <taxon>Fungi</taxon>
        <taxon>Dikarya</taxon>
        <taxon>Ascomycota</taxon>
        <taxon>Pezizomycotina</taxon>
        <taxon>Geoglossomycetes</taxon>
        <taxon>Geoglossales</taxon>
        <taxon>Geoglossaceae</taxon>
        <taxon>Trichoglossum</taxon>
    </lineage>
</organism>
<feature type="compositionally biased region" description="Gly residues" evidence="1">
    <location>
        <begin position="226"/>
        <end position="236"/>
    </location>
</feature>
<dbReference type="PROSITE" id="PS50250">
    <property type="entry name" value="PCI"/>
    <property type="match status" value="1"/>
</dbReference>
<evidence type="ECO:0000256" key="1">
    <source>
        <dbReference type="SAM" id="MobiDB-lite"/>
    </source>
</evidence>
<feature type="domain" description="PCI" evidence="2">
    <location>
        <begin position="8"/>
        <end position="177"/>
    </location>
</feature>
<dbReference type="SUPFAM" id="SSF46785">
    <property type="entry name" value="Winged helix' DNA-binding domain"/>
    <property type="match status" value="1"/>
</dbReference>